<reference evidence="2 3" key="1">
    <citation type="submission" date="2018-03" db="EMBL/GenBank/DDBJ databases">
        <title>Genomes of Pezizomycetes fungi and the evolution of truffles.</title>
        <authorList>
            <person name="Murat C."/>
            <person name="Payen T."/>
            <person name="Noel B."/>
            <person name="Kuo A."/>
            <person name="Martin F.M."/>
        </authorList>
    </citation>
    <scope>NUCLEOTIDE SEQUENCE [LARGE SCALE GENOMIC DNA]</scope>
    <source>
        <strain evidence="2">091103-1</strain>
    </source>
</reference>
<accession>A0A317SWU3</accession>
<evidence type="ECO:0000313" key="2">
    <source>
        <dbReference type="EMBL" id="PWW77997.1"/>
    </source>
</evidence>
<evidence type="ECO:0000256" key="1">
    <source>
        <dbReference type="SAM" id="SignalP"/>
    </source>
</evidence>
<evidence type="ECO:0000313" key="3">
    <source>
        <dbReference type="Proteomes" id="UP000246991"/>
    </source>
</evidence>
<comment type="caution">
    <text evidence="2">The sequence shown here is derived from an EMBL/GenBank/DDBJ whole genome shotgun (WGS) entry which is preliminary data.</text>
</comment>
<dbReference type="Proteomes" id="UP000246991">
    <property type="component" value="Unassembled WGS sequence"/>
</dbReference>
<feature type="signal peptide" evidence="1">
    <location>
        <begin position="1"/>
        <end position="20"/>
    </location>
</feature>
<keyword evidence="1" id="KW-0732">Signal</keyword>
<dbReference type="SUPFAM" id="SSF82171">
    <property type="entry name" value="DPP6 N-terminal domain-like"/>
    <property type="match status" value="1"/>
</dbReference>
<gene>
    <name evidence="2" type="ORF">C7212DRAFT_342418</name>
</gene>
<dbReference type="EMBL" id="PYWC01000018">
    <property type="protein sequence ID" value="PWW77997.1"/>
    <property type="molecule type" value="Genomic_DNA"/>
</dbReference>
<dbReference type="AlphaFoldDB" id="A0A317SWU3"/>
<feature type="chain" id="PRO_5016319421" evidence="1">
    <location>
        <begin position="21"/>
        <end position="161"/>
    </location>
</feature>
<protein>
    <submittedName>
        <fullName evidence="2">Uncharacterized protein</fullName>
    </submittedName>
</protein>
<dbReference type="OrthoDB" id="16520at2759"/>
<dbReference type="Gene3D" id="2.140.10.30">
    <property type="entry name" value="Dipeptidylpeptidase IV, N-terminal domain"/>
    <property type="match status" value="1"/>
</dbReference>
<dbReference type="STRING" id="42249.A0A317SWU3"/>
<proteinExistence type="predicted"/>
<keyword evidence="3" id="KW-1185">Reference proteome</keyword>
<name>A0A317SWU3_9PEZI</name>
<organism evidence="2 3">
    <name type="scientific">Tuber magnatum</name>
    <name type="common">white Piedmont truffle</name>
    <dbReference type="NCBI Taxonomy" id="42249"/>
    <lineage>
        <taxon>Eukaryota</taxon>
        <taxon>Fungi</taxon>
        <taxon>Dikarya</taxon>
        <taxon>Ascomycota</taxon>
        <taxon>Pezizomycotina</taxon>
        <taxon>Pezizomycetes</taxon>
        <taxon>Pezizales</taxon>
        <taxon>Tuberaceae</taxon>
        <taxon>Tuber</taxon>
    </lineage>
</organism>
<sequence>MKLYTAFLFSLLGLLYSSHAAPVPQEEDEGDFTSSGAKKLTTFAEAFSGNFSYSESSVQWISAWNSSDGTYVAQDLSTPTLMLWDIVTNSSSVFVNAAELGIEYYSYSIQPSGKHILFSGNPKKQHRSSYYADYYTWSVEGKALVLLVEGQNGDVQHAICI</sequence>